<keyword evidence="4 6" id="KW-0808">Transferase</keyword>
<dbReference type="CDD" id="cd00761">
    <property type="entry name" value="Glyco_tranf_GTA_type"/>
    <property type="match status" value="1"/>
</dbReference>
<dbReference type="InterPro" id="IPR001173">
    <property type="entry name" value="Glyco_trans_2-like"/>
</dbReference>
<keyword evidence="7" id="KW-1185">Reference proteome</keyword>
<gene>
    <name evidence="6" type="ORF">Q6348_06305</name>
</gene>
<dbReference type="Gene3D" id="3.90.550.10">
    <property type="entry name" value="Spore Coat Polysaccharide Biosynthesis Protein SpsA, Chain A"/>
    <property type="match status" value="1"/>
</dbReference>
<dbReference type="EC" id="2.4.-.-" evidence="6"/>
<evidence type="ECO:0000256" key="1">
    <source>
        <dbReference type="ARBA" id="ARBA00004776"/>
    </source>
</evidence>
<comment type="similarity">
    <text evidence="2">Belongs to the glycosyltransferase 2 family.</text>
</comment>
<dbReference type="InterPro" id="IPR029044">
    <property type="entry name" value="Nucleotide-diphossugar_trans"/>
</dbReference>
<evidence type="ECO:0000313" key="7">
    <source>
        <dbReference type="Proteomes" id="UP001232536"/>
    </source>
</evidence>
<accession>A0ABT9D7H0</accession>
<dbReference type="Proteomes" id="UP001232536">
    <property type="component" value="Unassembled WGS sequence"/>
</dbReference>
<keyword evidence="3 6" id="KW-0328">Glycosyltransferase</keyword>
<evidence type="ECO:0000259" key="5">
    <source>
        <dbReference type="Pfam" id="PF00535"/>
    </source>
</evidence>
<evidence type="ECO:0000313" key="6">
    <source>
        <dbReference type="EMBL" id="MDO8106807.1"/>
    </source>
</evidence>
<reference evidence="6 7" key="1">
    <citation type="submission" date="2023-07" db="EMBL/GenBank/DDBJ databases">
        <title>Description of novel actinomycetes strains, isolated from tidal flat sediment.</title>
        <authorList>
            <person name="Lu C."/>
        </authorList>
    </citation>
    <scope>NUCLEOTIDE SEQUENCE [LARGE SCALE GENOMIC DNA]</scope>
    <source>
        <strain evidence="6 7">SYSU T00b441</strain>
    </source>
</reference>
<dbReference type="SUPFAM" id="SSF53448">
    <property type="entry name" value="Nucleotide-diphospho-sugar transferases"/>
    <property type="match status" value="1"/>
</dbReference>
<evidence type="ECO:0000256" key="4">
    <source>
        <dbReference type="ARBA" id="ARBA00022679"/>
    </source>
</evidence>
<dbReference type="EMBL" id="JAUQYP010000001">
    <property type="protein sequence ID" value="MDO8106807.1"/>
    <property type="molecule type" value="Genomic_DNA"/>
</dbReference>
<dbReference type="RefSeq" id="WP_304600449.1">
    <property type="nucleotide sequence ID" value="NZ_JAUQYO010000001.1"/>
</dbReference>
<organism evidence="6 7">
    <name type="scientific">Actinotalea lenta</name>
    <dbReference type="NCBI Taxonomy" id="3064654"/>
    <lineage>
        <taxon>Bacteria</taxon>
        <taxon>Bacillati</taxon>
        <taxon>Actinomycetota</taxon>
        <taxon>Actinomycetes</taxon>
        <taxon>Micrococcales</taxon>
        <taxon>Cellulomonadaceae</taxon>
        <taxon>Actinotalea</taxon>
    </lineage>
</organism>
<comment type="caution">
    <text evidence="6">The sequence shown here is derived from an EMBL/GenBank/DDBJ whole genome shotgun (WGS) entry which is preliminary data.</text>
</comment>
<dbReference type="GO" id="GO:0016757">
    <property type="term" value="F:glycosyltransferase activity"/>
    <property type="evidence" value="ECO:0007669"/>
    <property type="project" value="UniProtKB-KW"/>
</dbReference>
<evidence type="ECO:0000256" key="2">
    <source>
        <dbReference type="ARBA" id="ARBA00006739"/>
    </source>
</evidence>
<comment type="pathway">
    <text evidence="1">Cell wall biogenesis; cell wall polysaccharide biosynthesis.</text>
</comment>
<protein>
    <submittedName>
        <fullName evidence="6">Glycosyltransferase</fullName>
        <ecNumber evidence="6">2.4.-.-</ecNumber>
    </submittedName>
</protein>
<dbReference type="Pfam" id="PF00535">
    <property type="entry name" value="Glycos_transf_2"/>
    <property type="match status" value="1"/>
</dbReference>
<sequence length="299" mass="32126">MSRLTVAVLTYLRPADLAAVVPMLVEQVAEVGGGSVLVVDNDPDCGAREQVAAFGSGVCYVHEPAPGIAAARNRALEEADADLVVFIDDDERPRPGWLAALLATYQASRPAAVVGPVVSEYEVEPEQWVRDGHFFDRRRLPTGTEIDVAATNNLLLDLTQVGDLRFDVRFGLSGGSDTLFSRALVRAGGRMVWCDEAIVVDVVPAARATRRWVVRRAFRSGNSWSRTSLALADSSAEAWRARAACTGRGVIRCAGGAARWVAGVLTGSRPLRARGVRTVMRGSGMLAGAWGATYVEYKR</sequence>
<evidence type="ECO:0000256" key="3">
    <source>
        <dbReference type="ARBA" id="ARBA00022676"/>
    </source>
</evidence>
<name>A0ABT9D7H0_9CELL</name>
<proteinExistence type="inferred from homology"/>
<dbReference type="PANTHER" id="PTHR43179">
    <property type="entry name" value="RHAMNOSYLTRANSFERASE WBBL"/>
    <property type="match status" value="1"/>
</dbReference>
<feature type="domain" description="Glycosyltransferase 2-like" evidence="5">
    <location>
        <begin position="5"/>
        <end position="137"/>
    </location>
</feature>
<dbReference type="PANTHER" id="PTHR43179:SF12">
    <property type="entry name" value="GALACTOFURANOSYLTRANSFERASE GLFT2"/>
    <property type="match status" value="1"/>
</dbReference>